<dbReference type="PANTHER" id="PTHR31374">
    <property type="entry name" value="AUXIN-INDUCED PROTEIN-LIKE-RELATED"/>
    <property type="match status" value="1"/>
</dbReference>
<comment type="caution">
    <text evidence="2">The sequence shown here is derived from an EMBL/GenBank/DDBJ whole genome shotgun (WGS) entry which is preliminary data.</text>
</comment>
<dbReference type="EMBL" id="BAABME010005937">
    <property type="protein sequence ID" value="GAA0167027.1"/>
    <property type="molecule type" value="Genomic_DNA"/>
</dbReference>
<dbReference type="AlphaFoldDB" id="A0AAV3QVM2"/>
<accession>A0AAV3QVM2</accession>
<gene>
    <name evidence="2" type="ORF">LIER_22053</name>
</gene>
<comment type="similarity">
    <text evidence="1">Belongs to the ARG7 family.</text>
</comment>
<name>A0AAV3QVM2_LITER</name>
<dbReference type="Proteomes" id="UP001454036">
    <property type="component" value="Unassembled WGS sequence"/>
</dbReference>
<dbReference type="GO" id="GO:0009733">
    <property type="term" value="P:response to auxin"/>
    <property type="evidence" value="ECO:0007669"/>
    <property type="project" value="InterPro"/>
</dbReference>
<evidence type="ECO:0000256" key="1">
    <source>
        <dbReference type="ARBA" id="ARBA00006974"/>
    </source>
</evidence>
<protein>
    <submittedName>
        <fullName evidence="2">Uncharacterized protein</fullName>
    </submittedName>
</protein>
<organism evidence="2 3">
    <name type="scientific">Lithospermum erythrorhizon</name>
    <name type="common">Purple gromwell</name>
    <name type="synonym">Lithospermum officinale var. erythrorhizon</name>
    <dbReference type="NCBI Taxonomy" id="34254"/>
    <lineage>
        <taxon>Eukaryota</taxon>
        <taxon>Viridiplantae</taxon>
        <taxon>Streptophyta</taxon>
        <taxon>Embryophyta</taxon>
        <taxon>Tracheophyta</taxon>
        <taxon>Spermatophyta</taxon>
        <taxon>Magnoliopsida</taxon>
        <taxon>eudicotyledons</taxon>
        <taxon>Gunneridae</taxon>
        <taxon>Pentapetalae</taxon>
        <taxon>asterids</taxon>
        <taxon>lamiids</taxon>
        <taxon>Boraginales</taxon>
        <taxon>Boraginaceae</taxon>
        <taxon>Boraginoideae</taxon>
        <taxon>Lithospermeae</taxon>
        <taxon>Lithospermum</taxon>
    </lineage>
</organism>
<evidence type="ECO:0000313" key="3">
    <source>
        <dbReference type="Proteomes" id="UP001454036"/>
    </source>
</evidence>
<evidence type="ECO:0000313" key="2">
    <source>
        <dbReference type="EMBL" id="GAA0167027.1"/>
    </source>
</evidence>
<dbReference type="InterPro" id="IPR003676">
    <property type="entry name" value="SAUR_fam"/>
</dbReference>
<dbReference type="PANTHER" id="PTHR31374:SF201">
    <property type="entry name" value="SAUR-LIKE AUXIN-RESPONSIVE PROTEIN FAMILY"/>
    <property type="match status" value="1"/>
</dbReference>
<proteinExistence type="inferred from homology"/>
<sequence length="174" mass="20185">MIMRKNRGLRLGRRLVKVFKWWVNGRPPSRASKAMLKICNWGHLLKNRAKRLTFFKNNSAYMRVGSDHIVEENNVSGHVPKGHLAVYVGDKEDEKCRVLVPVIYINHPLFGELLKEAEMVYGFEHHGGIKIPCRKDEFENVRKRIAASSGGGRCRGQRSCIMRYLRRISSNYFQ</sequence>
<reference evidence="2 3" key="1">
    <citation type="submission" date="2024-01" db="EMBL/GenBank/DDBJ databases">
        <title>The complete chloroplast genome sequence of Lithospermum erythrorhizon: insights into the phylogenetic relationship among Boraginaceae species and the maternal lineages of purple gromwells.</title>
        <authorList>
            <person name="Okada T."/>
            <person name="Watanabe K."/>
        </authorList>
    </citation>
    <scope>NUCLEOTIDE SEQUENCE [LARGE SCALE GENOMIC DNA]</scope>
</reference>
<keyword evidence="3" id="KW-1185">Reference proteome</keyword>
<dbReference type="Pfam" id="PF02519">
    <property type="entry name" value="Auxin_inducible"/>
    <property type="match status" value="1"/>
</dbReference>